<accession>A0A1U9NH92</accession>
<sequence length="121" mass="13298">MDKITFDSRFTCHLMRVDVGAWQRDYAERKAAGLNGSAVQHLGRRRRDIGVVVKLKEPSRAKLKNSLGILRAMDDGGVHEIAIQGGTVYEDVLLEDFKVGDPVVGGSGVSCQVEISFVQVR</sequence>
<protein>
    <recommendedName>
        <fullName evidence="3">Phage protein U</fullName>
    </recommendedName>
</protein>
<dbReference type="EMBL" id="CP019791">
    <property type="protein sequence ID" value="AQT67114.1"/>
    <property type="molecule type" value="Genomic_DNA"/>
</dbReference>
<keyword evidence="2" id="KW-1185">Reference proteome</keyword>
<dbReference type="STRING" id="1936003.STSP2_00255"/>
<evidence type="ECO:0000313" key="2">
    <source>
        <dbReference type="Proteomes" id="UP000189674"/>
    </source>
</evidence>
<dbReference type="RefSeq" id="WP_146659089.1">
    <property type="nucleotide sequence ID" value="NZ_CP019791.1"/>
</dbReference>
<evidence type="ECO:0008006" key="3">
    <source>
        <dbReference type="Google" id="ProtNLM"/>
    </source>
</evidence>
<reference evidence="2" key="1">
    <citation type="submission" date="2017-02" db="EMBL/GenBank/DDBJ databases">
        <title>Comparative genomics and description of representatives of a novel lineage of planctomycetes thriving in anoxic sediments.</title>
        <authorList>
            <person name="Spring S."/>
            <person name="Bunk B."/>
            <person name="Sproer C."/>
        </authorList>
    </citation>
    <scope>NUCLEOTIDE SEQUENCE [LARGE SCALE GENOMIC DNA]</scope>
    <source>
        <strain evidence="2">ST-NAGAB-D1</strain>
    </source>
</reference>
<organism evidence="1 2">
    <name type="scientific">Anaerohalosphaera lusitana</name>
    <dbReference type="NCBI Taxonomy" id="1936003"/>
    <lineage>
        <taxon>Bacteria</taxon>
        <taxon>Pseudomonadati</taxon>
        <taxon>Planctomycetota</taxon>
        <taxon>Phycisphaerae</taxon>
        <taxon>Sedimentisphaerales</taxon>
        <taxon>Anaerohalosphaeraceae</taxon>
        <taxon>Anaerohalosphaera</taxon>
    </lineage>
</organism>
<proteinExistence type="predicted"/>
<dbReference type="AlphaFoldDB" id="A0A1U9NH92"/>
<gene>
    <name evidence="1" type="ORF">STSP2_00255</name>
</gene>
<dbReference type="KEGG" id="alus:STSP2_00255"/>
<dbReference type="Proteomes" id="UP000189674">
    <property type="component" value="Chromosome"/>
</dbReference>
<name>A0A1U9NH92_9BACT</name>
<evidence type="ECO:0000313" key="1">
    <source>
        <dbReference type="EMBL" id="AQT67114.1"/>
    </source>
</evidence>